<name>A0AB39ZVV4_DROSZ</name>
<evidence type="ECO:0000313" key="1">
    <source>
        <dbReference type="Proteomes" id="UP001652628"/>
    </source>
</evidence>
<evidence type="ECO:0000313" key="2">
    <source>
        <dbReference type="RefSeq" id="XP_016942732.4"/>
    </source>
</evidence>
<dbReference type="GeneID" id="108019421"/>
<proteinExistence type="predicted"/>
<dbReference type="RefSeq" id="XP_016942732.4">
    <property type="nucleotide sequence ID" value="XM_017087243.4"/>
</dbReference>
<protein>
    <recommendedName>
        <fullName evidence="3">F-box domain-containing protein</fullName>
    </recommendedName>
</protein>
<dbReference type="AlphaFoldDB" id="A0AB39ZVV4"/>
<dbReference type="SUPFAM" id="SSF52047">
    <property type="entry name" value="RNI-like"/>
    <property type="match status" value="1"/>
</dbReference>
<gene>
    <name evidence="2" type="primary">LOC108019421</name>
</gene>
<dbReference type="Gene3D" id="3.80.10.10">
    <property type="entry name" value="Ribonuclease Inhibitor"/>
    <property type="match status" value="1"/>
</dbReference>
<reference evidence="2" key="1">
    <citation type="submission" date="2025-08" db="UniProtKB">
        <authorList>
            <consortium name="RefSeq"/>
        </authorList>
    </citation>
    <scope>IDENTIFICATION</scope>
</reference>
<organism evidence="1 2">
    <name type="scientific">Drosophila suzukii</name>
    <name type="common">Spotted-wing drosophila fruit fly</name>
    <dbReference type="NCBI Taxonomy" id="28584"/>
    <lineage>
        <taxon>Eukaryota</taxon>
        <taxon>Metazoa</taxon>
        <taxon>Ecdysozoa</taxon>
        <taxon>Arthropoda</taxon>
        <taxon>Hexapoda</taxon>
        <taxon>Insecta</taxon>
        <taxon>Pterygota</taxon>
        <taxon>Neoptera</taxon>
        <taxon>Endopterygota</taxon>
        <taxon>Diptera</taxon>
        <taxon>Brachycera</taxon>
        <taxon>Muscomorpha</taxon>
        <taxon>Ephydroidea</taxon>
        <taxon>Drosophilidae</taxon>
        <taxon>Drosophila</taxon>
        <taxon>Sophophora</taxon>
    </lineage>
</organism>
<sequence length="364" mass="41200">MSAKKSILDLPAKVLGLIYGELTLHAKLQLAQVHKVLREAFILYFDGRFHRINVGDLPYEAWAVILEMCGPGVCELICDGLKAGDPRVDLIRKYCDNLRYMEVSSSADSGCGPAKELLFQHKELLSLFLCVPDPAEVLELMVDLPNITEMSLNMFSAKGLPQLQRLVHLTSLHLISISSDDLICLFDFCTTLKKLRNLTLNNFKIQCHGKGDMPASIRALELLGCEVFPELPYFPRLQSLSIIKTSWSKGNFCKFVSAHSNTLRLLKFCAKRELQVDEFLKILSRARNLIRLNVVVRKDDIITADFVANFIKIIKDNGVATSSRPLNMRITKCQFNEINRLFNESPGSEIIRLGWLDFPDIIRD</sequence>
<dbReference type="Proteomes" id="UP001652628">
    <property type="component" value="Chromosome 3"/>
</dbReference>
<keyword evidence="1" id="KW-1185">Reference proteome</keyword>
<accession>A0AB39ZVV4</accession>
<dbReference type="InterPro" id="IPR032675">
    <property type="entry name" value="LRR_dom_sf"/>
</dbReference>
<evidence type="ECO:0008006" key="3">
    <source>
        <dbReference type="Google" id="ProtNLM"/>
    </source>
</evidence>